<organism evidence="3 4">
    <name type="scientific">Seminavis robusta</name>
    <dbReference type="NCBI Taxonomy" id="568900"/>
    <lineage>
        <taxon>Eukaryota</taxon>
        <taxon>Sar</taxon>
        <taxon>Stramenopiles</taxon>
        <taxon>Ochrophyta</taxon>
        <taxon>Bacillariophyta</taxon>
        <taxon>Bacillariophyceae</taxon>
        <taxon>Bacillariophycidae</taxon>
        <taxon>Naviculales</taxon>
        <taxon>Naviculaceae</taxon>
        <taxon>Seminavis</taxon>
    </lineage>
</organism>
<proteinExistence type="predicted"/>
<feature type="transmembrane region" description="Helical" evidence="2">
    <location>
        <begin position="181"/>
        <end position="201"/>
    </location>
</feature>
<evidence type="ECO:0000256" key="2">
    <source>
        <dbReference type="SAM" id="Phobius"/>
    </source>
</evidence>
<dbReference type="OrthoDB" id="46915at2759"/>
<keyword evidence="4" id="KW-1185">Reference proteome</keyword>
<dbReference type="AlphaFoldDB" id="A0A9N8HMM7"/>
<feature type="compositionally biased region" description="Low complexity" evidence="1">
    <location>
        <begin position="1"/>
        <end position="17"/>
    </location>
</feature>
<feature type="transmembrane region" description="Helical" evidence="2">
    <location>
        <begin position="213"/>
        <end position="233"/>
    </location>
</feature>
<evidence type="ECO:0000313" key="4">
    <source>
        <dbReference type="Proteomes" id="UP001153069"/>
    </source>
</evidence>
<feature type="compositionally biased region" description="Low complexity" evidence="1">
    <location>
        <begin position="517"/>
        <end position="544"/>
    </location>
</feature>
<feature type="transmembrane region" description="Helical" evidence="2">
    <location>
        <begin position="98"/>
        <end position="116"/>
    </location>
</feature>
<keyword evidence="2" id="KW-1133">Transmembrane helix</keyword>
<gene>
    <name evidence="3" type="ORF">SEMRO_1012_G231230.1</name>
</gene>
<sequence length="570" mass="63497">MRQRTTTSTNSSSTTTSVGGRTNQNNTNSWYLASVPRQEDPSSSDESDIEENIQASQPDEGAFANLGGEQPMVWCHLIFDEFAQHTRQFIREWSSNKIWWAQGLTIAVAALLTYSYNNSNLGDSNDTNVQIAVMTLITLVGASPFCQTHLTAAAVGAFVGGHNIIGATGLESATPTSPPDMVSYLWLLLLAGAVTAVWCFVMNNPWHRILDGYSGRLGTTTFIGMNLSQLLVFGPAGVVDWNRYYFGFIHLLHVAEEADSTSKSLASAWKWTEEAELAIGYIVAVVWLAVVAGATRILHHQHVQRWHNNNNNQQQQNNGSLTPPKPLNNVLVPVLWALFCMLLVNMTQYKHAPGLYNGFAVGAYVGMASLQKIPSVTVFAMVGLVAAAWGLTLTPFVVGFAGKAGFTAMLGHVTYSSFVAPMISKLWQQRQAQLSSLPEQQQQNQHFPAPLHTPSPPLQQQHNAKSQEPEQPTTVPNKKRPESHHQQEPQSPPSLRKQVKPKKTQVYYTKQQRRQQQRLQHLQQQQQHQPEQQQLQQTQQQQHRPLLHHRAWSALPAQGDGTWQHPQIDQ</sequence>
<dbReference type="Proteomes" id="UP001153069">
    <property type="component" value="Unassembled WGS sequence"/>
</dbReference>
<dbReference type="PANTHER" id="PTHR24330">
    <property type="entry name" value="HOMEOBOX PROTEIN BARH-LIKE"/>
    <property type="match status" value="1"/>
</dbReference>
<feature type="compositionally biased region" description="Polar residues" evidence="1">
    <location>
        <begin position="18"/>
        <end position="31"/>
    </location>
</feature>
<accession>A0A9N8HMM7</accession>
<evidence type="ECO:0000256" key="1">
    <source>
        <dbReference type="SAM" id="MobiDB-lite"/>
    </source>
</evidence>
<comment type="caution">
    <text evidence="3">The sequence shown here is derived from an EMBL/GenBank/DDBJ whole genome shotgun (WGS) entry which is preliminary data.</text>
</comment>
<feature type="compositionally biased region" description="Polar residues" evidence="1">
    <location>
        <begin position="458"/>
        <end position="476"/>
    </location>
</feature>
<feature type="region of interest" description="Disordered" evidence="1">
    <location>
        <begin position="1"/>
        <end position="53"/>
    </location>
</feature>
<protein>
    <submittedName>
        <fullName evidence="3">Uncharacterized protein</fullName>
    </submittedName>
</protein>
<dbReference type="PANTHER" id="PTHR24330:SF19">
    <property type="entry name" value="MEDIATOR OF RNA POLYMERASE II TRANSCRIPTION SUBUNIT 29"/>
    <property type="match status" value="1"/>
</dbReference>
<feature type="compositionally biased region" description="Acidic residues" evidence="1">
    <location>
        <begin position="42"/>
        <end position="51"/>
    </location>
</feature>
<feature type="transmembrane region" description="Helical" evidence="2">
    <location>
        <begin position="330"/>
        <end position="348"/>
    </location>
</feature>
<keyword evidence="2" id="KW-0472">Membrane</keyword>
<name>A0A9N8HMM7_9STRA</name>
<keyword evidence="2" id="KW-0812">Transmembrane</keyword>
<feature type="region of interest" description="Disordered" evidence="1">
    <location>
        <begin position="434"/>
        <end position="570"/>
    </location>
</feature>
<dbReference type="InterPro" id="IPR052145">
    <property type="entry name" value="Mediator/Homeobox_domain"/>
</dbReference>
<feature type="compositionally biased region" description="Polar residues" evidence="1">
    <location>
        <begin position="434"/>
        <end position="446"/>
    </location>
</feature>
<dbReference type="EMBL" id="CAICTM010001010">
    <property type="protein sequence ID" value="CAB9519386.1"/>
    <property type="molecule type" value="Genomic_DNA"/>
</dbReference>
<feature type="transmembrane region" description="Helical" evidence="2">
    <location>
        <begin position="377"/>
        <end position="398"/>
    </location>
</feature>
<reference evidence="3" key="1">
    <citation type="submission" date="2020-06" db="EMBL/GenBank/DDBJ databases">
        <authorList>
            <consortium name="Plant Systems Biology data submission"/>
        </authorList>
    </citation>
    <scope>NUCLEOTIDE SEQUENCE</scope>
    <source>
        <strain evidence="3">D6</strain>
    </source>
</reference>
<feature type="transmembrane region" description="Helical" evidence="2">
    <location>
        <begin position="278"/>
        <end position="298"/>
    </location>
</feature>
<evidence type="ECO:0000313" key="3">
    <source>
        <dbReference type="EMBL" id="CAB9519386.1"/>
    </source>
</evidence>